<dbReference type="PROSITE" id="PS50011">
    <property type="entry name" value="PROTEIN_KINASE_DOM"/>
    <property type="match status" value="1"/>
</dbReference>
<proteinExistence type="predicted"/>
<protein>
    <recommendedName>
        <fullName evidence="1">Protein kinase domain-containing protein</fullName>
    </recommendedName>
</protein>
<feature type="domain" description="Protein kinase" evidence="1">
    <location>
        <begin position="48"/>
        <end position="230"/>
    </location>
</feature>
<dbReference type="Gene3D" id="1.10.510.10">
    <property type="entry name" value="Transferase(Phosphotransferase) domain 1"/>
    <property type="match status" value="1"/>
</dbReference>
<name>A0A4S4MMH7_9APHY</name>
<sequence>MSLSPKVFTLRFSDDLPLLHRASRLKGYPECKLDSGDEYEFLLRPQAIQIVDILYAGDRTTVYLGRCEDNTELALKFTDNTDILEEAGAYDFLTSIQGSVLPKLYGALNGAATEGENLFCLVLERFGTRLQRRFCDLAKAEKAKILDKLVEGHHAGLRHLDIAERNVLVKDGDYRIADLGHAELHDPPCQWTYNFTDHVEDDTVDAKDPSIGCGDIKARAEEMCFWDYGE</sequence>
<dbReference type="AlphaFoldDB" id="A0A4S4MMH7"/>
<keyword evidence="3" id="KW-1185">Reference proteome</keyword>
<dbReference type="PANTHER" id="PTHR37171:SF1">
    <property type="entry name" value="SERINE_THREONINE-PROTEIN KINASE YRZF-RELATED"/>
    <property type="match status" value="1"/>
</dbReference>
<dbReference type="EMBL" id="SGPM01000278">
    <property type="protein sequence ID" value="THH27124.1"/>
    <property type="molecule type" value="Genomic_DNA"/>
</dbReference>
<dbReference type="SUPFAM" id="SSF56112">
    <property type="entry name" value="Protein kinase-like (PK-like)"/>
    <property type="match status" value="1"/>
</dbReference>
<dbReference type="InterPro" id="IPR000719">
    <property type="entry name" value="Prot_kinase_dom"/>
</dbReference>
<evidence type="ECO:0000313" key="3">
    <source>
        <dbReference type="Proteomes" id="UP000308730"/>
    </source>
</evidence>
<dbReference type="GO" id="GO:0004672">
    <property type="term" value="F:protein kinase activity"/>
    <property type="evidence" value="ECO:0007669"/>
    <property type="project" value="InterPro"/>
</dbReference>
<dbReference type="InterPro" id="IPR052396">
    <property type="entry name" value="Meiotic_Drive_Suppr_Kinase"/>
</dbReference>
<accession>A0A4S4MMH7</accession>
<dbReference type="OrthoDB" id="2523749at2759"/>
<dbReference type="GO" id="GO:0005524">
    <property type="term" value="F:ATP binding"/>
    <property type="evidence" value="ECO:0007669"/>
    <property type="project" value="InterPro"/>
</dbReference>
<comment type="caution">
    <text evidence="2">The sequence shown here is derived from an EMBL/GenBank/DDBJ whole genome shotgun (WGS) entry which is preliminary data.</text>
</comment>
<evidence type="ECO:0000259" key="1">
    <source>
        <dbReference type="PROSITE" id="PS50011"/>
    </source>
</evidence>
<reference evidence="2 3" key="1">
    <citation type="submission" date="2019-02" db="EMBL/GenBank/DDBJ databases">
        <title>Genome sequencing of the rare red list fungi Antrodiella citrinella (Flaviporus citrinellus).</title>
        <authorList>
            <person name="Buettner E."/>
            <person name="Kellner H."/>
        </authorList>
    </citation>
    <scope>NUCLEOTIDE SEQUENCE [LARGE SCALE GENOMIC DNA]</scope>
    <source>
        <strain evidence="2 3">DSM 108506</strain>
    </source>
</reference>
<gene>
    <name evidence="2" type="ORF">EUX98_g7073</name>
</gene>
<organism evidence="2 3">
    <name type="scientific">Antrodiella citrinella</name>
    <dbReference type="NCBI Taxonomy" id="2447956"/>
    <lineage>
        <taxon>Eukaryota</taxon>
        <taxon>Fungi</taxon>
        <taxon>Dikarya</taxon>
        <taxon>Basidiomycota</taxon>
        <taxon>Agaricomycotina</taxon>
        <taxon>Agaricomycetes</taxon>
        <taxon>Polyporales</taxon>
        <taxon>Steccherinaceae</taxon>
        <taxon>Antrodiella</taxon>
    </lineage>
</organism>
<evidence type="ECO:0000313" key="2">
    <source>
        <dbReference type="EMBL" id="THH27124.1"/>
    </source>
</evidence>
<dbReference type="PANTHER" id="PTHR37171">
    <property type="entry name" value="SERINE/THREONINE-PROTEIN KINASE YRZF-RELATED"/>
    <property type="match status" value="1"/>
</dbReference>
<dbReference type="InterPro" id="IPR011009">
    <property type="entry name" value="Kinase-like_dom_sf"/>
</dbReference>
<dbReference type="Proteomes" id="UP000308730">
    <property type="component" value="Unassembled WGS sequence"/>
</dbReference>